<dbReference type="Proteomes" id="UP001652628">
    <property type="component" value="Chromosome 3"/>
</dbReference>
<name>A0AB39ZB42_DROSZ</name>
<reference evidence="3" key="1">
    <citation type="submission" date="2025-08" db="UniProtKB">
        <authorList>
            <consortium name="RefSeq"/>
        </authorList>
    </citation>
    <scope>IDENTIFICATION</scope>
</reference>
<keyword evidence="2" id="KW-1185">Reference proteome</keyword>
<feature type="region of interest" description="Disordered" evidence="1">
    <location>
        <begin position="1"/>
        <end position="67"/>
    </location>
</feature>
<dbReference type="RefSeq" id="XP_016931882.4">
    <property type="nucleotide sequence ID" value="XM_017076393.4"/>
</dbReference>
<gene>
    <name evidence="3" type="primary">LOC108011286</name>
</gene>
<organism evidence="2 3">
    <name type="scientific">Drosophila suzukii</name>
    <name type="common">Spotted-wing drosophila fruit fly</name>
    <dbReference type="NCBI Taxonomy" id="28584"/>
    <lineage>
        <taxon>Eukaryota</taxon>
        <taxon>Metazoa</taxon>
        <taxon>Ecdysozoa</taxon>
        <taxon>Arthropoda</taxon>
        <taxon>Hexapoda</taxon>
        <taxon>Insecta</taxon>
        <taxon>Pterygota</taxon>
        <taxon>Neoptera</taxon>
        <taxon>Endopterygota</taxon>
        <taxon>Diptera</taxon>
        <taxon>Brachycera</taxon>
        <taxon>Muscomorpha</taxon>
        <taxon>Ephydroidea</taxon>
        <taxon>Drosophilidae</taxon>
        <taxon>Drosophila</taxon>
        <taxon>Sophophora</taxon>
    </lineage>
</organism>
<evidence type="ECO:0000313" key="2">
    <source>
        <dbReference type="Proteomes" id="UP001652628"/>
    </source>
</evidence>
<evidence type="ECO:0000256" key="1">
    <source>
        <dbReference type="SAM" id="MobiDB-lite"/>
    </source>
</evidence>
<evidence type="ECO:0000313" key="3">
    <source>
        <dbReference type="RefSeq" id="XP_016931882.4"/>
    </source>
</evidence>
<feature type="compositionally biased region" description="Basic residues" evidence="1">
    <location>
        <begin position="36"/>
        <end position="45"/>
    </location>
</feature>
<sequence length="211" mass="24495">MSATSSERIGNIAPRTWSRQRPSRVAETALIGDGHHVHRHHRNRPHPPPSQRMLTAADQRPPAPTPRRNILRKMSLQRSLAFYSRLRSPLRGPASGFGYLFDSDFSMSRHLRRDSHLPMPGNWFGFPNDGYEVAADLQDSRFFSDRHHWDRAQLYFQQYLGPRHHHHNSPRSFSLKLDLSPLNLKLINKMFYGIGLTEALRIAFNEVLHLH</sequence>
<accession>A0AB39ZB42</accession>
<protein>
    <submittedName>
        <fullName evidence="3">Uncharacterized protein</fullName>
    </submittedName>
</protein>
<proteinExistence type="predicted"/>
<dbReference type="AlphaFoldDB" id="A0AB39ZB42"/>
<dbReference type="GeneID" id="108011286"/>